<dbReference type="EMBL" id="BOQP01000018">
    <property type="protein sequence ID" value="GIM74051.1"/>
    <property type="molecule type" value="Genomic_DNA"/>
</dbReference>
<dbReference type="SUPFAM" id="SSF82784">
    <property type="entry name" value="OsmC-like"/>
    <property type="match status" value="1"/>
</dbReference>
<dbReference type="PANTHER" id="PTHR42830:SF1">
    <property type="entry name" value="OSMOTICALLY INDUCIBLE FAMILY PROTEIN"/>
    <property type="match status" value="1"/>
</dbReference>
<dbReference type="InterPro" id="IPR036102">
    <property type="entry name" value="OsmC/Ohrsf"/>
</dbReference>
<dbReference type="PANTHER" id="PTHR42830">
    <property type="entry name" value="OSMOTICALLY INDUCIBLE FAMILY PROTEIN"/>
    <property type="match status" value="1"/>
</dbReference>
<dbReference type="Pfam" id="PF02566">
    <property type="entry name" value="OsmC"/>
    <property type="match status" value="1"/>
</dbReference>
<dbReference type="InterPro" id="IPR003718">
    <property type="entry name" value="OsmC/Ohr_fam"/>
</dbReference>
<organism evidence="1 2">
    <name type="scientific">Winogradskya consettensis</name>
    <dbReference type="NCBI Taxonomy" id="113560"/>
    <lineage>
        <taxon>Bacteria</taxon>
        <taxon>Bacillati</taxon>
        <taxon>Actinomycetota</taxon>
        <taxon>Actinomycetes</taxon>
        <taxon>Micromonosporales</taxon>
        <taxon>Micromonosporaceae</taxon>
        <taxon>Winogradskya</taxon>
    </lineage>
</organism>
<dbReference type="AlphaFoldDB" id="A0A919VRS7"/>
<name>A0A919VRS7_9ACTN</name>
<dbReference type="RefSeq" id="WP_203837349.1">
    <property type="nucleotide sequence ID" value="NZ_BAAATW010000011.1"/>
</dbReference>
<dbReference type="InterPro" id="IPR019904">
    <property type="entry name" value="Peroxiredoxin_OsmC"/>
</dbReference>
<comment type="caution">
    <text evidence="1">The sequence shown here is derived from an EMBL/GenBank/DDBJ whole genome shotgun (WGS) entry which is preliminary data.</text>
</comment>
<dbReference type="Gene3D" id="3.30.300.20">
    <property type="match status" value="1"/>
</dbReference>
<reference evidence="1" key="1">
    <citation type="submission" date="2021-03" db="EMBL/GenBank/DDBJ databases">
        <title>Whole genome shotgun sequence of Actinoplanes consettensis NBRC 14913.</title>
        <authorList>
            <person name="Komaki H."/>
            <person name="Tamura T."/>
        </authorList>
    </citation>
    <scope>NUCLEOTIDE SEQUENCE</scope>
    <source>
        <strain evidence="1">NBRC 14913</strain>
    </source>
</reference>
<protein>
    <submittedName>
        <fullName evidence="1">Peroxiredoxin</fullName>
    </submittedName>
</protein>
<dbReference type="GO" id="GO:0006979">
    <property type="term" value="P:response to oxidative stress"/>
    <property type="evidence" value="ECO:0007669"/>
    <property type="project" value="InterPro"/>
</dbReference>
<dbReference type="Proteomes" id="UP000680865">
    <property type="component" value="Unassembled WGS sequence"/>
</dbReference>
<dbReference type="GO" id="GO:0004601">
    <property type="term" value="F:peroxidase activity"/>
    <property type="evidence" value="ECO:0007669"/>
    <property type="project" value="InterPro"/>
</dbReference>
<dbReference type="NCBIfam" id="TIGR03562">
    <property type="entry name" value="osmo_induc_OsmC"/>
    <property type="match status" value="1"/>
</dbReference>
<keyword evidence="2" id="KW-1185">Reference proteome</keyword>
<dbReference type="InterPro" id="IPR015946">
    <property type="entry name" value="KH_dom-like_a/b"/>
</dbReference>
<accession>A0A919VRS7</accession>
<proteinExistence type="predicted"/>
<evidence type="ECO:0000313" key="2">
    <source>
        <dbReference type="Proteomes" id="UP000680865"/>
    </source>
</evidence>
<gene>
    <name evidence="1" type="ORF">Aco04nite_38390</name>
</gene>
<dbReference type="InterPro" id="IPR052707">
    <property type="entry name" value="OsmC_Ohr_Peroxiredoxin"/>
</dbReference>
<sequence length="142" mass="14904">MPIRTATARWSGNLTEGNGTIKTGKGGYEGNYSFKSRFEEGEGTNPEELIGAAHAGCFSMAFSKALSDEGFVPTSVETIAKVHLDKSDAGFSVTRIDLETVGNVPGVDADTFQKIAEDAKANCPISRLLSPGAEITLSATLS</sequence>
<evidence type="ECO:0000313" key="1">
    <source>
        <dbReference type="EMBL" id="GIM74051.1"/>
    </source>
</evidence>